<dbReference type="AlphaFoldDB" id="A0A5J4V4M0"/>
<evidence type="ECO:0008006" key="3">
    <source>
        <dbReference type="Google" id="ProtNLM"/>
    </source>
</evidence>
<comment type="caution">
    <text evidence="1">The sequence shown here is derived from an EMBL/GenBank/DDBJ whole genome shotgun (WGS) entry which is preliminary data.</text>
</comment>
<feature type="non-terminal residue" evidence="1">
    <location>
        <position position="140"/>
    </location>
</feature>
<protein>
    <recommendedName>
        <fullName evidence="3">F-box domain-containing protein</fullName>
    </recommendedName>
</protein>
<gene>
    <name evidence="1" type="ORF">EZS28_027174</name>
</gene>
<evidence type="ECO:0000313" key="1">
    <source>
        <dbReference type="EMBL" id="KAA6377300.1"/>
    </source>
</evidence>
<dbReference type="EMBL" id="SNRW01009924">
    <property type="protein sequence ID" value="KAA6377300.1"/>
    <property type="molecule type" value="Genomic_DNA"/>
</dbReference>
<reference evidence="1 2" key="1">
    <citation type="submission" date="2019-03" db="EMBL/GenBank/DDBJ databases">
        <title>Single cell metagenomics reveals metabolic interactions within the superorganism composed of flagellate Streblomastix strix and complex community of Bacteroidetes bacteria on its surface.</title>
        <authorList>
            <person name="Treitli S.C."/>
            <person name="Kolisko M."/>
            <person name="Husnik F."/>
            <person name="Keeling P."/>
            <person name="Hampl V."/>
        </authorList>
    </citation>
    <scope>NUCLEOTIDE SEQUENCE [LARGE SCALE GENOMIC DNA]</scope>
    <source>
        <strain evidence="1">ST1C</strain>
    </source>
</reference>
<proteinExistence type="predicted"/>
<accession>A0A5J4V4M0</accession>
<evidence type="ECO:0000313" key="2">
    <source>
        <dbReference type="Proteomes" id="UP000324800"/>
    </source>
</evidence>
<sequence>MDELSDYNVDGSLQGLGQFILFEILSEMTFPQDARQFLVVCKKIYQLLEHPRYWKIIQSIIQITPILIIKKENQGKLQEMKFIHSDENYDDCTIAINPAIKDGIVRFEVVFEKSGGSGRSLGIADASCSFAAGKGPWEVG</sequence>
<name>A0A5J4V4M0_9EUKA</name>
<dbReference type="Proteomes" id="UP000324800">
    <property type="component" value="Unassembled WGS sequence"/>
</dbReference>
<organism evidence="1 2">
    <name type="scientific">Streblomastix strix</name>
    <dbReference type="NCBI Taxonomy" id="222440"/>
    <lineage>
        <taxon>Eukaryota</taxon>
        <taxon>Metamonada</taxon>
        <taxon>Preaxostyla</taxon>
        <taxon>Oxymonadida</taxon>
        <taxon>Streblomastigidae</taxon>
        <taxon>Streblomastix</taxon>
    </lineage>
</organism>